<evidence type="ECO:0000256" key="3">
    <source>
        <dbReference type="ARBA" id="ARBA00022989"/>
    </source>
</evidence>
<dbReference type="PROSITE" id="PS51012">
    <property type="entry name" value="ABC_TM2"/>
    <property type="match status" value="1"/>
</dbReference>
<evidence type="ECO:0000259" key="6">
    <source>
        <dbReference type="PROSITE" id="PS51012"/>
    </source>
</evidence>
<dbReference type="GO" id="GO:0140359">
    <property type="term" value="F:ABC-type transporter activity"/>
    <property type="evidence" value="ECO:0007669"/>
    <property type="project" value="InterPro"/>
</dbReference>
<keyword evidence="8" id="KW-1185">Reference proteome</keyword>
<dbReference type="AlphaFoldDB" id="A0A1G5JRD2"/>
<dbReference type="GO" id="GO:0043190">
    <property type="term" value="C:ATP-binding cassette (ABC) transporter complex"/>
    <property type="evidence" value="ECO:0007669"/>
    <property type="project" value="InterPro"/>
</dbReference>
<dbReference type="PRINTS" id="PR00164">
    <property type="entry name" value="ABC2TRNSPORT"/>
</dbReference>
<evidence type="ECO:0000313" key="8">
    <source>
        <dbReference type="Proteomes" id="UP000198870"/>
    </source>
</evidence>
<feature type="transmembrane region" description="Helical" evidence="5">
    <location>
        <begin position="226"/>
        <end position="248"/>
    </location>
</feature>
<feature type="domain" description="ABC transmembrane type-2" evidence="6">
    <location>
        <begin position="114"/>
        <end position="339"/>
    </location>
</feature>
<evidence type="ECO:0000256" key="4">
    <source>
        <dbReference type="ARBA" id="ARBA00023136"/>
    </source>
</evidence>
<keyword evidence="5" id="KW-1003">Cell membrane</keyword>
<gene>
    <name evidence="7" type="ORF">SAMN05216233_1389</name>
</gene>
<accession>A0A1G5JRD2</accession>
<keyword evidence="3 5" id="KW-1133">Transmembrane helix</keyword>
<sequence length="341" mass="37658">MFKRIWTLFKARNIEFYRDRSALGWSLLFPFLIIAGFSLIFSENSQKLYKAGTLRSESGAALAESEHLLAHPLIQVIELTDLDDALTKLRHHRLDMVLSADTGRYWVNSDAPKGKILEEILLGGGRTGDGPFSKQVVTGDRIPYVAWLFPGILGMNMMFSALFGVGYVVVRYRKNGVLKRFSVTPVRPWEFLTAQIISRLFVMIATTGIVYGTCTVLYGFSCRGSLAALFTVFLAGGMAMISLGLLLAARGSSEELAGGILNLISWPMMFLSGVWFSLEGTAPWVQALSRVFPLTHLIEGARKVMNDGAGFAEVRLEILVLLAMTLACLVAGSLLFQWKND</sequence>
<dbReference type="InterPro" id="IPR000412">
    <property type="entry name" value="ABC_2_transport"/>
</dbReference>
<dbReference type="STRING" id="419481.SAMN05216233_1389"/>
<reference evidence="7 8" key="1">
    <citation type="submission" date="2016-10" db="EMBL/GenBank/DDBJ databases">
        <authorList>
            <person name="de Groot N.N."/>
        </authorList>
    </citation>
    <scope>NUCLEOTIDE SEQUENCE [LARGE SCALE GENOMIC DNA]</scope>
    <source>
        <strain evidence="7 8">AA1</strain>
    </source>
</reference>
<evidence type="ECO:0000256" key="2">
    <source>
        <dbReference type="ARBA" id="ARBA00022692"/>
    </source>
</evidence>
<feature type="transmembrane region" description="Helical" evidence="5">
    <location>
        <begin position="200"/>
        <end position="220"/>
    </location>
</feature>
<keyword evidence="4 5" id="KW-0472">Membrane</keyword>
<feature type="transmembrane region" description="Helical" evidence="5">
    <location>
        <begin position="144"/>
        <end position="170"/>
    </location>
</feature>
<feature type="transmembrane region" description="Helical" evidence="5">
    <location>
        <begin position="21"/>
        <end position="41"/>
    </location>
</feature>
<evidence type="ECO:0000313" key="7">
    <source>
        <dbReference type="EMBL" id="SCY90259.1"/>
    </source>
</evidence>
<dbReference type="OrthoDB" id="9778589at2"/>
<organism evidence="7 8">
    <name type="scientific">Desulfoluna spongiiphila</name>
    <dbReference type="NCBI Taxonomy" id="419481"/>
    <lineage>
        <taxon>Bacteria</taxon>
        <taxon>Pseudomonadati</taxon>
        <taxon>Thermodesulfobacteriota</taxon>
        <taxon>Desulfobacteria</taxon>
        <taxon>Desulfobacterales</taxon>
        <taxon>Desulfolunaceae</taxon>
        <taxon>Desulfoluna</taxon>
    </lineage>
</organism>
<dbReference type="Pfam" id="PF01061">
    <property type="entry name" value="ABC2_membrane"/>
    <property type="match status" value="1"/>
</dbReference>
<dbReference type="InterPro" id="IPR052902">
    <property type="entry name" value="ABC-2_transporter"/>
</dbReference>
<comment type="similarity">
    <text evidence="5">Belongs to the ABC-2 integral membrane protein family.</text>
</comment>
<keyword evidence="2 5" id="KW-0812">Transmembrane</keyword>
<evidence type="ECO:0000256" key="5">
    <source>
        <dbReference type="RuleBase" id="RU361157"/>
    </source>
</evidence>
<protein>
    <recommendedName>
        <fullName evidence="5">Transport permease protein</fullName>
    </recommendedName>
</protein>
<feature type="transmembrane region" description="Helical" evidence="5">
    <location>
        <begin position="318"/>
        <end position="336"/>
    </location>
</feature>
<dbReference type="InterPro" id="IPR047817">
    <property type="entry name" value="ABC2_TM_bact-type"/>
</dbReference>
<dbReference type="Proteomes" id="UP000198870">
    <property type="component" value="Unassembled WGS sequence"/>
</dbReference>
<dbReference type="EMBL" id="FMUX01000038">
    <property type="protein sequence ID" value="SCY90259.1"/>
    <property type="molecule type" value="Genomic_DNA"/>
</dbReference>
<dbReference type="PANTHER" id="PTHR43027">
    <property type="entry name" value="DOXORUBICIN RESISTANCE ABC TRANSPORTER PERMEASE PROTEIN DRRC-RELATED"/>
    <property type="match status" value="1"/>
</dbReference>
<dbReference type="PANTHER" id="PTHR43027:SF2">
    <property type="entry name" value="TRANSPORT PERMEASE PROTEIN"/>
    <property type="match status" value="1"/>
</dbReference>
<dbReference type="InterPro" id="IPR013525">
    <property type="entry name" value="ABC2_TM"/>
</dbReference>
<name>A0A1G5JRD2_9BACT</name>
<feature type="transmembrane region" description="Helical" evidence="5">
    <location>
        <begin position="260"/>
        <end position="278"/>
    </location>
</feature>
<comment type="subcellular location">
    <subcellularLocation>
        <location evidence="5">Cell membrane</location>
        <topology evidence="5">Multi-pass membrane protein</topology>
    </subcellularLocation>
    <subcellularLocation>
        <location evidence="1">Membrane</location>
        <topology evidence="1">Multi-pass membrane protein</topology>
    </subcellularLocation>
</comment>
<evidence type="ECO:0000256" key="1">
    <source>
        <dbReference type="ARBA" id="ARBA00004141"/>
    </source>
</evidence>
<keyword evidence="5" id="KW-0813">Transport</keyword>
<proteinExistence type="inferred from homology"/>